<keyword evidence="2" id="KW-0812">Transmembrane</keyword>
<keyword evidence="2" id="KW-1133">Transmembrane helix</keyword>
<dbReference type="Proteomes" id="UP001165292">
    <property type="component" value="Unassembled WGS sequence"/>
</dbReference>
<protein>
    <submittedName>
        <fullName evidence="3">Uncharacterized protein</fullName>
    </submittedName>
</protein>
<evidence type="ECO:0000256" key="2">
    <source>
        <dbReference type="SAM" id="Phobius"/>
    </source>
</evidence>
<organism evidence="3 4">
    <name type="scientific">Stutzerimonas nitrititolerans</name>
    <dbReference type="NCBI Taxonomy" id="2482751"/>
    <lineage>
        <taxon>Bacteria</taxon>
        <taxon>Pseudomonadati</taxon>
        <taxon>Pseudomonadota</taxon>
        <taxon>Gammaproteobacteria</taxon>
        <taxon>Pseudomonadales</taxon>
        <taxon>Pseudomonadaceae</taxon>
        <taxon>Stutzerimonas</taxon>
    </lineage>
</organism>
<dbReference type="RefSeq" id="WP_253162281.1">
    <property type="nucleotide sequence ID" value="NZ_JAMYBS010000002.1"/>
</dbReference>
<dbReference type="EMBL" id="JAMYBS010000002">
    <property type="protein sequence ID" value="MCO7543770.1"/>
    <property type="molecule type" value="Genomic_DNA"/>
</dbReference>
<reference evidence="3" key="1">
    <citation type="submission" date="2022-06" db="EMBL/GenBank/DDBJ databases">
        <title>Detection of beta-lactamases in bacteria of animal origin.</title>
        <authorList>
            <person name="Mlynarcik P."/>
            <person name="Zdarska V."/>
            <person name="Chudobova H."/>
            <person name="Prochazkova P."/>
            <person name="Hricova K."/>
            <person name="Mezerova K."/>
            <person name="Bardon J."/>
            <person name="Dolejska M."/>
            <person name="Sukkar I."/>
            <person name="Kolar M."/>
        </authorList>
    </citation>
    <scope>NUCLEOTIDE SEQUENCE</scope>
    <source>
        <strain evidence="3">S 300-3</strain>
    </source>
</reference>
<dbReference type="AlphaFoldDB" id="A0AA41WJ25"/>
<evidence type="ECO:0000256" key="1">
    <source>
        <dbReference type="SAM" id="Coils"/>
    </source>
</evidence>
<evidence type="ECO:0000313" key="3">
    <source>
        <dbReference type="EMBL" id="MCO7543770.1"/>
    </source>
</evidence>
<gene>
    <name evidence="3" type="ORF">NJF43_03255</name>
</gene>
<comment type="caution">
    <text evidence="3">The sequence shown here is derived from an EMBL/GenBank/DDBJ whole genome shotgun (WGS) entry which is preliminary data.</text>
</comment>
<accession>A0AA41WJ25</accession>
<sequence>MKYRTEENILTEKTNYFVRTLIAIFVIALLSMAFISFYLAQPKYQITAGIITVIGFVVILVLSESFNNLSLGKILSLSKDIQKKEAEKEQVKTENKELRQELFKIVSNIQQSQVNNTYNAPSDEWLKLLGVVKSKEPEQEEAQEEQKEVQRAMDYIAARDKAREESRARMEQRGVAEKIGIEKYALSLSIPESEIIRRAEFSQAFDEIDPIMNRRIIFDGYIKGPNQERFIEVRPKSAVSPMFYDRLYTMLNKVYLYRQTKGISAELILIMLDIEGESDERPWSAERFFGYFQPAISNKLLKIETIKITRDEVNDYETNGQQRLL</sequence>
<proteinExistence type="predicted"/>
<keyword evidence="2" id="KW-0472">Membrane</keyword>
<feature type="transmembrane region" description="Helical" evidence="2">
    <location>
        <begin position="21"/>
        <end position="40"/>
    </location>
</feature>
<feature type="coiled-coil region" evidence="1">
    <location>
        <begin position="74"/>
        <end position="108"/>
    </location>
</feature>
<evidence type="ECO:0000313" key="4">
    <source>
        <dbReference type="Proteomes" id="UP001165292"/>
    </source>
</evidence>
<keyword evidence="1" id="KW-0175">Coiled coil</keyword>
<feature type="transmembrane region" description="Helical" evidence="2">
    <location>
        <begin position="46"/>
        <end position="63"/>
    </location>
</feature>
<name>A0AA41WJ25_9GAMM</name>